<dbReference type="OrthoDB" id="100006at2759"/>
<name>A0A8B6C0C5_MYTGA</name>
<keyword evidence="1" id="KW-0472">Membrane</keyword>
<feature type="transmembrane region" description="Helical" evidence="1">
    <location>
        <begin position="61"/>
        <end position="82"/>
    </location>
</feature>
<accession>A0A8B6C0C5</accession>
<organism evidence="2 3">
    <name type="scientific">Mytilus galloprovincialis</name>
    <name type="common">Mediterranean mussel</name>
    <dbReference type="NCBI Taxonomy" id="29158"/>
    <lineage>
        <taxon>Eukaryota</taxon>
        <taxon>Metazoa</taxon>
        <taxon>Spiralia</taxon>
        <taxon>Lophotrochozoa</taxon>
        <taxon>Mollusca</taxon>
        <taxon>Bivalvia</taxon>
        <taxon>Autobranchia</taxon>
        <taxon>Pteriomorphia</taxon>
        <taxon>Mytilida</taxon>
        <taxon>Mytiloidea</taxon>
        <taxon>Mytilidae</taxon>
        <taxon>Mytilinae</taxon>
        <taxon>Mytilus</taxon>
    </lineage>
</organism>
<keyword evidence="1" id="KW-0812">Transmembrane</keyword>
<evidence type="ECO:0000313" key="3">
    <source>
        <dbReference type="Proteomes" id="UP000596742"/>
    </source>
</evidence>
<proteinExistence type="predicted"/>
<dbReference type="EMBL" id="UYJE01000898">
    <property type="protein sequence ID" value="VDH97479.1"/>
    <property type="molecule type" value="Genomic_DNA"/>
</dbReference>
<feature type="non-terminal residue" evidence="2">
    <location>
        <position position="90"/>
    </location>
</feature>
<dbReference type="AlphaFoldDB" id="A0A8B6C0C5"/>
<comment type="caution">
    <text evidence="2">The sequence shown here is derived from an EMBL/GenBank/DDBJ whole genome shotgun (WGS) entry which is preliminary data.</text>
</comment>
<reference evidence="2" key="1">
    <citation type="submission" date="2018-11" db="EMBL/GenBank/DDBJ databases">
        <authorList>
            <person name="Alioto T."/>
            <person name="Alioto T."/>
        </authorList>
    </citation>
    <scope>NUCLEOTIDE SEQUENCE</scope>
</reference>
<keyword evidence="1" id="KW-1133">Transmembrane helix</keyword>
<evidence type="ECO:0000313" key="2">
    <source>
        <dbReference type="EMBL" id="VDH97479.1"/>
    </source>
</evidence>
<sequence>MDSLNCSNSTINLATKIAKVDIIITMVTSCLSISGAIAIFYTSGRKFYRGRSLSEPRKFLVYLTIADFFIAFGFLFGAVRFLRNNSANYK</sequence>
<feature type="transmembrane region" description="Helical" evidence="1">
    <location>
        <begin position="20"/>
        <end position="41"/>
    </location>
</feature>
<keyword evidence="3" id="KW-1185">Reference proteome</keyword>
<dbReference type="Proteomes" id="UP000596742">
    <property type="component" value="Unassembled WGS sequence"/>
</dbReference>
<evidence type="ECO:0000256" key="1">
    <source>
        <dbReference type="SAM" id="Phobius"/>
    </source>
</evidence>
<protein>
    <submittedName>
        <fullName evidence="2">Uncharacterized protein</fullName>
    </submittedName>
</protein>
<gene>
    <name evidence="2" type="ORF">MGAL_10B065523</name>
</gene>